<evidence type="ECO:0000259" key="1">
    <source>
        <dbReference type="Pfam" id="PF10307"/>
    </source>
</evidence>
<sequence length="445" mass="52417">MNLNTLKDALQYYELPHPSNDLNTSKVNSKIKDIHIYDFDGTMFYSPSISADIFTSRAKDYLIPFKGMKNSGGWWCYQYSLETYINNWIDEKKKASASEGIPRGRCYCDQCKIDHKYWSYDIIMKIHDSYAQKDCLTVMMTGRREDKFMDTFTKLLKGDIANRTIFHKELKFDCIFLKKDYKYTMQYKLNVIVKFMRKFKNLKSILMYDDRVDQIVGMQSWWKKQKNKRIKFKIFAVIPKVGKYGNNQQLKVVKDLIDTHNKNTPEQILNVDLSLYDSKYYAIDRGILRFLEMYLSLEFKDWDYKTGILGIQLLDNAPVDGEIEWIIKKFKVSHGIGCFLELENKQDVNQKAIVITHYKESHLATFKELLAHGAPTKYDKEVDVAYDTSKKLKCKMEVNDEVKARETMDLNNELKLSFLCRDKTVLSFVANMAEVNDFMMIDLHE</sequence>
<dbReference type="OrthoDB" id="5596992at2759"/>
<dbReference type="InterPro" id="IPR018812">
    <property type="entry name" value="SAK_HAD"/>
</dbReference>
<evidence type="ECO:0000313" key="3">
    <source>
        <dbReference type="Proteomes" id="UP000095605"/>
    </source>
</evidence>
<organism evidence="2 3">
    <name type="scientific">Hanseniaspora opuntiae</name>
    <dbReference type="NCBI Taxonomy" id="211096"/>
    <lineage>
        <taxon>Eukaryota</taxon>
        <taxon>Fungi</taxon>
        <taxon>Dikarya</taxon>
        <taxon>Ascomycota</taxon>
        <taxon>Saccharomycotina</taxon>
        <taxon>Saccharomycetes</taxon>
        <taxon>Saccharomycodales</taxon>
        <taxon>Saccharomycodaceae</taxon>
        <taxon>Hanseniaspora</taxon>
    </lineage>
</organism>
<protein>
    <recommendedName>
        <fullName evidence="1">Swiss Army Knife RNA repair protein HAD domain-containing protein</fullName>
    </recommendedName>
</protein>
<comment type="caution">
    <text evidence="2">The sequence shown here is derived from an EMBL/GenBank/DDBJ whole genome shotgun (WGS) entry which is preliminary data.</text>
</comment>
<gene>
    <name evidence="2" type="ORF">AWRI3578_g3461</name>
</gene>
<proteinExistence type="predicted"/>
<dbReference type="EMBL" id="LPNL01000008">
    <property type="protein sequence ID" value="OEJ82326.1"/>
    <property type="molecule type" value="Genomic_DNA"/>
</dbReference>
<reference evidence="3" key="1">
    <citation type="journal article" date="2016" name="Genome Announc.">
        <title>Genome sequences of three species of Hanseniaspora isolated from spontaneous wine fermentations.</title>
        <authorList>
            <person name="Sternes P.R."/>
            <person name="Lee D."/>
            <person name="Kutyna D.R."/>
            <person name="Borneman A.R."/>
        </authorList>
    </citation>
    <scope>NUCLEOTIDE SEQUENCE [LARGE SCALE GENOMIC DNA]</scope>
    <source>
        <strain evidence="3">AWRI3578</strain>
    </source>
</reference>
<keyword evidence="3" id="KW-1185">Reference proteome</keyword>
<accession>A0A1E5R5Z1</accession>
<dbReference type="Proteomes" id="UP000095605">
    <property type="component" value="Unassembled WGS sequence"/>
</dbReference>
<feature type="domain" description="Swiss Army Knife RNA repair protein HAD" evidence="1">
    <location>
        <begin position="46"/>
        <end position="262"/>
    </location>
</feature>
<dbReference type="AlphaFoldDB" id="A0A1E5R5Z1"/>
<evidence type="ECO:0000313" key="2">
    <source>
        <dbReference type="EMBL" id="OEJ82326.1"/>
    </source>
</evidence>
<name>A0A1E5R5Z1_9ASCO</name>
<dbReference type="Pfam" id="PF10307">
    <property type="entry name" value="HAD_SAK_1"/>
    <property type="match status" value="1"/>
</dbReference>